<dbReference type="SUPFAM" id="SSF49503">
    <property type="entry name" value="Cupredoxins"/>
    <property type="match status" value="1"/>
</dbReference>
<comment type="caution">
    <text evidence="3">The sequence shown here is derived from an EMBL/GenBank/DDBJ whole genome shotgun (WGS) entry which is preliminary data.</text>
</comment>
<feature type="domain" description="Plastocyanin-like" evidence="2">
    <location>
        <begin position="14"/>
        <end position="62"/>
    </location>
</feature>
<comment type="similarity">
    <text evidence="1">Belongs to the multicopper oxidase family.</text>
</comment>
<proteinExistence type="inferred from homology"/>
<dbReference type="InterPro" id="IPR011707">
    <property type="entry name" value="Cu-oxidase-like_N"/>
</dbReference>
<gene>
    <name evidence="3" type="ORF">TAV2_LOCUS15137</name>
</gene>
<evidence type="ECO:0000313" key="4">
    <source>
        <dbReference type="Proteomes" id="UP000836841"/>
    </source>
</evidence>
<dbReference type="GO" id="GO:0016491">
    <property type="term" value="F:oxidoreductase activity"/>
    <property type="evidence" value="ECO:0007669"/>
    <property type="project" value="TreeGrafter"/>
</dbReference>
<protein>
    <recommendedName>
        <fullName evidence="2">Plastocyanin-like domain-containing protein</fullName>
    </recommendedName>
</protein>
<keyword evidence="4" id="KW-1185">Reference proteome</keyword>
<dbReference type="InterPro" id="IPR045087">
    <property type="entry name" value="Cu-oxidase_fam"/>
</dbReference>
<dbReference type="AlphaFoldDB" id="A0AAU9SCS6"/>
<dbReference type="InterPro" id="IPR008972">
    <property type="entry name" value="Cupredoxin"/>
</dbReference>
<reference evidence="3 4" key="1">
    <citation type="submission" date="2022-03" db="EMBL/GenBank/DDBJ databases">
        <authorList>
            <person name="Nunn A."/>
            <person name="Chopra R."/>
            <person name="Nunn A."/>
            <person name="Contreras Garrido A."/>
        </authorList>
    </citation>
    <scope>NUCLEOTIDE SEQUENCE [LARGE SCALE GENOMIC DNA]</scope>
</reference>
<evidence type="ECO:0000313" key="3">
    <source>
        <dbReference type="EMBL" id="CAH2062686.1"/>
    </source>
</evidence>
<dbReference type="Proteomes" id="UP000836841">
    <property type="component" value="Unassembled WGS sequence"/>
</dbReference>
<dbReference type="EMBL" id="CAJVSB020000831">
    <property type="protein sequence ID" value="CAH2062686.1"/>
    <property type="molecule type" value="Genomic_DNA"/>
</dbReference>
<sequence>MFLTFWVGMQLVEKTYWRICNHTIILTVNGSFPGPTLRVRKGDTAFVNVHNHGTYGVTIHWSLSPALARSLSLTVSLYNNALCSQHDWVGNC</sequence>
<dbReference type="PANTHER" id="PTHR11709:SF410">
    <property type="entry name" value="LACCASE"/>
    <property type="match status" value="1"/>
</dbReference>
<dbReference type="Pfam" id="PF07732">
    <property type="entry name" value="Cu-oxidase_3"/>
    <property type="match status" value="1"/>
</dbReference>
<dbReference type="GO" id="GO:0005507">
    <property type="term" value="F:copper ion binding"/>
    <property type="evidence" value="ECO:0007669"/>
    <property type="project" value="InterPro"/>
</dbReference>
<accession>A0AAU9SCS6</accession>
<name>A0AAU9SCS6_THLAR</name>
<dbReference type="PANTHER" id="PTHR11709">
    <property type="entry name" value="MULTI-COPPER OXIDASE"/>
    <property type="match status" value="1"/>
</dbReference>
<evidence type="ECO:0000256" key="1">
    <source>
        <dbReference type="ARBA" id="ARBA00010609"/>
    </source>
</evidence>
<evidence type="ECO:0000259" key="2">
    <source>
        <dbReference type="Pfam" id="PF07732"/>
    </source>
</evidence>
<dbReference type="Gene3D" id="2.60.40.420">
    <property type="entry name" value="Cupredoxins - blue copper proteins"/>
    <property type="match status" value="1"/>
</dbReference>
<organism evidence="3 4">
    <name type="scientific">Thlaspi arvense</name>
    <name type="common">Field penny-cress</name>
    <dbReference type="NCBI Taxonomy" id="13288"/>
    <lineage>
        <taxon>Eukaryota</taxon>
        <taxon>Viridiplantae</taxon>
        <taxon>Streptophyta</taxon>
        <taxon>Embryophyta</taxon>
        <taxon>Tracheophyta</taxon>
        <taxon>Spermatophyta</taxon>
        <taxon>Magnoliopsida</taxon>
        <taxon>eudicotyledons</taxon>
        <taxon>Gunneridae</taxon>
        <taxon>Pentapetalae</taxon>
        <taxon>rosids</taxon>
        <taxon>malvids</taxon>
        <taxon>Brassicales</taxon>
        <taxon>Brassicaceae</taxon>
        <taxon>Thlaspideae</taxon>
        <taxon>Thlaspi</taxon>
    </lineage>
</organism>